<accession>A0A5J6MXC2</accession>
<evidence type="ECO:0000313" key="1">
    <source>
        <dbReference type="EMBL" id="QEX21951.1"/>
    </source>
</evidence>
<gene>
    <name evidence="1" type="ORF">FRZ61_18800</name>
</gene>
<reference evidence="1 2" key="1">
    <citation type="submission" date="2019-08" db="EMBL/GenBank/DDBJ databases">
        <title>Hyperibacter terrae gen. nov., sp. nov. and Hyperibacter viscosus sp. nov., two new members in the family Rhodospirillaceae isolated from the rhizosphere of Hypericum perforatum.</title>
        <authorList>
            <person name="Noviana Z."/>
        </authorList>
    </citation>
    <scope>NUCLEOTIDE SEQUENCE [LARGE SCALE GENOMIC DNA]</scope>
    <source>
        <strain evidence="1 2">R5959</strain>
    </source>
</reference>
<name>A0A5J6MXC2_9PROT</name>
<dbReference type="KEGG" id="hadh:FRZ61_18800"/>
<dbReference type="EMBL" id="CP042582">
    <property type="protein sequence ID" value="QEX21951.1"/>
    <property type="molecule type" value="Genomic_DNA"/>
</dbReference>
<keyword evidence="2" id="KW-1185">Reference proteome</keyword>
<dbReference type="Proteomes" id="UP000325797">
    <property type="component" value="Chromosome"/>
</dbReference>
<dbReference type="AlphaFoldDB" id="A0A5J6MXC2"/>
<evidence type="ECO:0000313" key="2">
    <source>
        <dbReference type="Proteomes" id="UP000325797"/>
    </source>
</evidence>
<organism evidence="1 2">
    <name type="scientific">Hypericibacter adhaerens</name>
    <dbReference type="NCBI Taxonomy" id="2602016"/>
    <lineage>
        <taxon>Bacteria</taxon>
        <taxon>Pseudomonadati</taxon>
        <taxon>Pseudomonadota</taxon>
        <taxon>Alphaproteobacteria</taxon>
        <taxon>Rhodospirillales</taxon>
        <taxon>Dongiaceae</taxon>
        <taxon>Hypericibacter</taxon>
    </lineage>
</organism>
<protein>
    <submittedName>
        <fullName evidence="1">Uncharacterized protein</fullName>
    </submittedName>
</protein>
<sequence>MPPLSVAAAVTASWREIWLEENAERSSGRTRLCSGTKRVGLEAATGEDPAVAPDGVAAWASDAPTSAEVSRAIGKVKILFIAGLHGWMGVGRAEGGP</sequence>
<proteinExistence type="predicted"/>